<organism evidence="1">
    <name type="scientific">Mesorhizobium sp. WSM2240</name>
    <dbReference type="NCBI Taxonomy" id="3228851"/>
    <lineage>
        <taxon>Bacteria</taxon>
        <taxon>Pseudomonadati</taxon>
        <taxon>Pseudomonadota</taxon>
        <taxon>Alphaproteobacteria</taxon>
        <taxon>Hyphomicrobiales</taxon>
        <taxon>Phyllobacteriaceae</taxon>
        <taxon>Mesorhizobium</taxon>
    </lineage>
</organism>
<proteinExistence type="predicted"/>
<protein>
    <submittedName>
        <fullName evidence="1">Uncharacterized protein</fullName>
    </submittedName>
</protein>
<gene>
    <name evidence="1" type="ORF">ABVK50_17620</name>
</gene>
<accession>A0AAU8CJU3</accession>
<sequence>MNSRELWTRLRAGLKAGQFQVGNVEWRGDAGAPPFKLKGMWETQTASGARECWRVSFSCHHKTITVETRKPRPKLWLVGSKAS</sequence>
<evidence type="ECO:0000313" key="1">
    <source>
        <dbReference type="EMBL" id="XCG47113.1"/>
    </source>
</evidence>
<dbReference type="AlphaFoldDB" id="A0AAU8CJU3"/>
<reference evidence="1" key="1">
    <citation type="submission" date="2024-06" db="EMBL/GenBank/DDBJ databases">
        <title>Mesorhizobium karijinii sp. nov., a symbiont of the iconic Swainsona formosa from arid Australia.</title>
        <authorList>
            <person name="Hill Y.J."/>
            <person name="Watkin E.L.J."/>
            <person name="O'Hara G.W."/>
            <person name="Terpolilli J."/>
            <person name="Tye M.L."/>
            <person name="Kohlmeier M.G."/>
        </authorList>
    </citation>
    <scope>NUCLEOTIDE SEQUENCE</scope>
    <source>
        <strain evidence="1">WSM2240</strain>
    </source>
</reference>
<name>A0AAU8CJU3_9HYPH</name>
<dbReference type="EMBL" id="CP159253">
    <property type="protein sequence ID" value="XCG47113.1"/>
    <property type="molecule type" value="Genomic_DNA"/>
</dbReference>